<evidence type="ECO:0000313" key="4">
    <source>
        <dbReference type="Proteomes" id="UP000054093"/>
    </source>
</evidence>
<sequence length="398" mass="44395">MSYNDLKNAPKPEGSLLIAFIPATLLFKEVINTLESQFNHIPTRLVLQTAGQIGGSKQDFYHLNSEPILITIFDARLFKQVEAFMVDTLCGDIQKAQVHMDLETRKNKIKAVIEQKVRPRMSVSLLDTFILTYFPGLTASENFFLEALIKSNIPLSNLVGGSAGGKLDFKESYLALNGRVSAQEAVLIYCKLNQGYHYEVFTTHNFEKTPTSFLIGEYVAELRQVKSFLMGNELVSAVDALCAHFKCTPENLANALVGYTFAVEILGQIFIRSIGTFNTDKSITFFCDLYFGESLILVKATNFIQSTLKAYQEFAKGREAVAILANDCALRRINNQKDLPGFSVFDNCPISGFSSFGEISNNLHQNQTLVALCIFQGEPSKEGNKEFFDPLQKHAILL</sequence>
<feature type="domain" description="FIST C-domain" evidence="2">
    <location>
        <begin position="237"/>
        <end position="362"/>
    </location>
</feature>
<organism evidence="3 4">
    <name type="scientific">Helicobacter suis HS5</name>
    <dbReference type="NCBI Taxonomy" id="710394"/>
    <lineage>
        <taxon>Bacteria</taxon>
        <taxon>Pseudomonadati</taxon>
        <taxon>Campylobacterota</taxon>
        <taxon>Epsilonproteobacteria</taxon>
        <taxon>Campylobacterales</taxon>
        <taxon>Helicobacteraceae</taxon>
        <taxon>Helicobacter</taxon>
    </lineage>
</organism>
<reference evidence="3 4" key="1">
    <citation type="journal article" date="2011" name="Vet. Res.">
        <title>Genome sequence of Helicobacter suis supports its role in gastric pathology.</title>
        <authorList>
            <person name="Vermoote M."/>
            <person name="Vandekerckhove T.T."/>
            <person name="Flahou B."/>
            <person name="Pasmans F."/>
            <person name="Smet A."/>
            <person name="De Groote D."/>
            <person name="Van Criekinge W."/>
            <person name="Ducatelle R."/>
            <person name="Haesebrouck F."/>
        </authorList>
    </citation>
    <scope>NUCLEOTIDE SEQUENCE [LARGE SCALE GENOMIC DNA]</scope>
    <source>
        <strain evidence="3 4">HS5</strain>
    </source>
</reference>
<dbReference type="Pfam" id="PF10442">
    <property type="entry name" value="FIST_C"/>
    <property type="match status" value="1"/>
</dbReference>
<dbReference type="EMBL" id="ADHO01000186">
    <property type="protein sequence ID" value="EFX41634.1"/>
    <property type="molecule type" value="Genomic_DNA"/>
</dbReference>
<dbReference type="PANTHER" id="PTHR40252:SF2">
    <property type="entry name" value="BLR0328 PROTEIN"/>
    <property type="match status" value="1"/>
</dbReference>
<evidence type="ECO:0000259" key="1">
    <source>
        <dbReference type="SMART" id="SM00897"/>
    </source>
</evidence>
<protein>
    <submittedName>
        <fullName evidence="3">Methyl-accepting chemotaxis sensory transducer</fullName>
    </submittedName>
</protein>
<dbReference type="InterPro" id="IPR019494">
    <property type="entry name" value="FIST_C"/>
</dbReference>
<evidence type="ECO:0000259" key="2">
    <source>
        <dbReference type="SMART" id="SM01204"/>
    </source>
</evidence>
<feature type="domain" description="FIST" evidence="1">
    <location>
        <begin position="13"/>
        <end position="232"/>
    </location>
</feature>
<name>E7G4R9_9HELI</name>
<dbReference type="PANTHER" id="PTHR40252">
    <property type="entry name" value="BLR0328 PROTEIN"/>
    <property type="match status" value="1"/>
</dbReference>
<dbReference type="SMART" id="SM01204">
    <property type="entry name" value="FIST_C"/>
    <property type="match status" value="1"/>
</dbReference>
<dbReference type="SMART" id="SM00897">
    <property type="entry name" value="FIST"/>
    <property type="match status" value="1"/>
</dbReference>
<dbReference type="AlphaFoldDB" id="E7G4R9"/>
<proteinExistence type="predicted"/>
<dbReference type="Pfam" id="PF08495">
    <property type="entry name" value="FIST"/>
    <property type="match status" value="1"/>
</dbReference>
<gene>
    <name evidence="3" type="primary">fisT</name>
    <name evidence="3" type="ORF">HSUHS5_0990</name>
</gene>
<dbReference type="InterPro" id="IPR013702">
    <property type="entry name" value="FIST_domain_N"/>
</dbReference>
<comment type="caution">
    <text evidence="3">The sequence shown here is derived from an EMBL/GenBank/DDBJ whole genome shotgun (WGS) entry which is preliminary data.</text>
</comment>
<evidence type="ECO:0000313" key="3">
    <source>
        <dbReference type="EMBL" id="EFX41634.1"/>
    </source>
</evidence>
<dbReference type="Proteomes" id="UP000054093">
    <property type="component" value="Unassembled WGS sequence"/>
</dbReference>
<accession>E7G4R9</accession>